<dbReference type="InterPro" id="IPR039672">
    <property type="entry name" value="MFS_2"/>
</dbReference>
<feature type="transmembrane region" description="Helical" evidence="2">
    <location>
        <begin position="90"/>
        <end position="109"/>
    </location>
</feature>
<gene>
    <name evidence="4" type="primary">LOC106809756</name>
</gene>
<dbReference type="GeneID" id="106809756"/>
<feature type="transmembrane region" description="Helical" evidence="2">
    <location>
        <begin position="429"/>
        <end position="449"/>
    </location>
</feature>
<dbReference type="RefSeq" id="XP_014668443.1">
    <property type="nucleotide sequence ID" value="XM_014812957.1"/>
</dbReference>
<dbReference type="SUPFAM" id="SSF103473">
    <property type="entry name" value="MFS general substrate transporter"/>
    <property type="match status" value="1"/>
</dbReference>
<feature type="transmembrane region" description="Helical" evidence="2">
    <location>
        <begin position="261"/>
        <end position="284"/>
    </location>
</feature>
<dbReference type="Gene3D" id="1.20.1250.20">
    <property type="entry name" value="MFS general substrate transporter like domains"/>
    <property type="match status" value="2"/>
</dbReference>
<dbReference type="PANTHER" id="PTHR11328">
    <property type="entry name" value="MAJOR FACILITATOR SUPERFAMILY DOMAIN-CONTAINING PROTEIN"/>
    <property type="match status" value="1"/>
</dbReference>
<keyword evidence="3" id="KW-1185">Reference proteome</keyword>
<name>A0ABM1E8C2_PRICU</name>
<feature type="transmembrane region" description="Helical" evidence="2">
    <location>
        <begin position="200"/>
        <end position="221"/>
    </location>
</feature>
<dbReference type="Proteomes" id="UP000695022">
    <property type="component" value="Unplaced"/>
</dbReference>
<dbReference type="InterPro" id="IPR036259">
    <property type="entry name" value="MFS_trans_sf"/>
</dbReference>
<protein>
    <submittedName>
        <fullName evidence="4">Major facilitator superfamily domain-containing protein 12-like</fullName>
    </submittedName>
</protein>
<dbReference type="CDD" id="cd17491">
    <property type="entry name" value="MFS_MFSD12"/>
    <property type="match status" value="1"/>
</dbReference>
<evidence type="ECO:0000256" key="1">
    <source>
        <dbReference type="ARBA" id="ARBA00008335"/>
    </source>
</evidence>
<reference evidence="4" key="1">
    <citation type="submission" date="2025-08" db="UniProtKB">
        <authorList>
            <consortium name="RefSeq"/>
        </authorList>
    </citation>
    <scope>IDENTIFICATION</scope>
</reference>
<evidence type="ECO:0000256" key="2">
    <source>
        <dbReference type="SAM" id="Phobius"/>
    </source>
</evidence>
<keyword evidence="2" id="KW-0472">Membrane</keyword>
<evidence type="ECO:0000313" key="4">
    <source>
        <dbReference type="RefSeq" id="XP_014668443.1"/>
    </source>
</evidence>
<dbReference type="Pfam" id="PF13347">
    <property type="entry name" value="MFS_2"/>
    <property type="match status" value="1"/>
</dbReference>
<feature type="transmembrane region" description="Helical" evidence="2">
    <location>
        <begin position="121"/>
        <end position="140"/>
    </location>
</feature>
<keyword evidence="2" id="KW-0812">Transmembrane</keyword>
<dbReference type="PANTHER" id="PTHR11328:SF28">
    <property type="entry name" value="MAJOR FACILITATOR SUPERFAMILY DOMAIN-CONTAINING PROTEIN 12"/>
    <property type="match status" value="1"/>
</dbReference>
<accession>A0ABM1E8C2</accession>
<feature type="transmembrane region" description="Helical" evidence="2">
    <location>
        <begin position="326"/>
        <end position="343"/>
    </location>
</feature>
<comment type="similarity">
    <text evidence="1">Belongs to the major facilitator superfamily.</text>
</comment>
<proteinExistence type="inferred from homology"/>
<feature type="transmembrane region" description="Helical" evidence="2">
    <location>
        <begin position="349"/>
        <end position="367"/>
    </location>
</feature>
<feature type="transmembrane region" description="Helical" evidence="2">
    <location>
        <begin position="296"/>
        <end position="314"/>
    </location>
</feature>
<keyword evidence="2" id="KW-1133">Transmembrane helix</keyword>
<evidence type="ECO:0000313" key="3">
    <source>
        <dbReference type="Proteomes" id="UP000695022"/>
    </source>
</evidence>
<organism evidence="3 4">
    <name type="scientific">Priapulus caudatus</name>
    <name type="common">Priapulid worm</name>
    <dbReference type="NCBI Taxonomy" id="37621"/>
    <lineage>
        <taxon>Eukaryota</taxon>
        <taxon>Metazoa</taxon>
        <taxon>Ecdysozoa</taxon>
        <taxon>Scalidophora</taxon>
        <taxon>Priapulida</taxon>
        <taxon>Priapulimorpha</taxon>
        <taxon>Priapulimorphida</taxon>
        <taxon>Priapulidae</taxon>
        <taxon>Priapulus</taxon>
    </lineage>
</organism>
<sequence length="505" mass="55681">MADQVAVRHPQFGTKKKVAYAVGHVLNDLCASMWFSYLLVFFHSVIGMNNVMAGNLMLVGQAADALSTPFVGLEADGNYIRCGYGKRKTWHLIGTVCVVASFPFLFIMAPGYPNISHIAMFVYYAPLIVVFQFGWAATQVSHLSLIPDLVSDASHRVELTSWRYSATVCANVVVYAGTWLMLDFDETGNAASIGIGDQFVFRNMALFVVGVGLVHSIIFHIGTKEEPSEVSTSLSQCIYDSSGASNWQKMAWKDWFKNPRFYLVAVLYMSTRLYVNVSQVYLPLYLYEAQKLDKDFIARAPLIVFVSGFLTSLLMRYTNDKIGRKMTFLLGASVGMSLSAWIYQYNLGYQIYGVAIVLGIAASTMLVTSLSMVADLIGVNVEGSAFVYGVMSFTDKLSNGVAVNVIQRLHPCKACCIDCRYYFRSVMTFVPGAAAAVGVITLFIIWIAFEDQITQREMSRCNEETRPLCSNVTAADCASYESNLSNQSICDVKCAVDGQASASTH</sequence>